<evidence type="ECO:0000256" key="5">
    <source>
        <dbReference type="SAM" id="MobiDB-lite"/>
    </source>
</evidence>
<comment type="similarity">
    <text evidence="2">Belongs to the SLX9 family.</text>
</comment>
<dbReference type="AlphaFoldDB" id="A0A261XZT5"/>
<dbReference type="GO" id="GO:0005730">
    <property type="term" value="C:nucleolus"/>
    <property type="evidence" value="ECO:0007669"/>
    <property type="project" value="UniProtKB-SubCell"/>
</dbReference>
<evidence type="ECO:0000256" key="2">
    <source>
        <dbReference type="ARBA" id="ARBA00011022"/>
    </source>
</evidence>
<reference evidence="6 7" key="1">
    <citation type="journal article" date="2017" name="Mycologia">
        <title>Bifiguratus adelaidae, gen. et sp. nov., a new member of Mucoromycotina in endophytic and soil-dwelling habitats.</title>
        <authorList>
            <person name="Torres-Cruz T.J."/>
            <person name="Billingsley Tobias T.L."/>
            <person name="Almatruk M."/>
            <person name="Hesse C."/>
            <person name="Kuske C.R."/>
            <person name="Desiro A."/>
            <person name="Benucci G.M."/>
            <person name="Bonito G."/>
            <person name="Stajich J.E."/>
            <person name="Dunlap C."/>
            <person name="Arnold A.E."/>
            <person name="Porras-Alfaro A."/>
        </authorList>
    </citation>
    <scope>NUCLEOTIDE SEQUENCE [LARGE SCALE GENOMIC DNA]</scope>
    <source>
        <strain evidence="6 7">AZ0501</strain>
    </source>
</reference>
<evidence type="ECO:0000256" key="3">
    <source>
        <dbReference type="ARBA" id="ARBA00021321"/>
    </source>
</evidence>
<evidence type="ECO:0000313" key="6">
    <source>
        <dbReference type="EMBL" id="OZJ03875.1"/>
    </source>
</evidence>
<evidence type="ECO:0000313" key="7">
    <source>
        <dbReference type="Proteomes" id="UP000242875"/>
    </source>
</evidence>
<dbReference type="GO" id="GO:0030686">
    <property type="term" value="C:90S preribosome"/>
    <property type="evidence" value="ECO:0007669"/>
    <property type="project" value="InterPro"/>
</dbReference>
<name>A0A261XZT5_9FUNG</name>
<dbReference type="EMBL" id="MVBO01000064">
    <property type="protein sequence ID" value="OZJ03875.1"/>
    <property type="molecule type" value="Genomic_DNA"/>
</dbReference>
<protein>
    <recommendedName>
        <fullName evidence="3">Ribosome biogenesis protein SLX9</fullName>
    </recommendedName>
</protein>
<dbReference type="PANTHER" id="PTHR31109:SF2">
    <property type="entry name" value="RIBOSOME BIOGENESIS PROTEIN SLX9 HOMOLOG"/>
    <property type="match status" value="1"/>
</dbReference>
<feature type="region of interest" description="Disordered" evidence="5">
    <location>
        <begin position="1"/>
        <end position="98"/>
    </location>
</feature>
<comment type="caution">
    <text evidence="6">The sequence shown here is derived from an EMBL/GenBank/DDBJ whole genome shotgun (WGS) entry which is preliminary data.</text>
</comment>
<gene>
    <name evidence="6" type="ORF">BZG36_03961</name>
</gene>
<feature type="compositionally biased region" description="Basic residues" evidence="5">
    <location>
        <begin position="1"/>
        <end position="10"/>
    </location>
</feature>
<accession>A0A261XZT5</accession>
<sequence length="184" mass="20736">MPKAKKVSRTRIHEPAVGLTRAEVKSKSSELQSRNTSAEIATDLTPALDSSNKGDHKTKAEKRREKKEKWMAMTSGAQDAKKKNKQKQKATPQFDPKLSDMTAALQSVVDMTDFTAPAMSQHDKVKQDIMNARQKTTTKKGRRHVMDEEISRFRNVLQHPSFKSDPLTTINQHVVNTVQQLNPS</sequence>
<dbReference type="InterPro" id="IPR028160">
    <property type="entry name" value="Slx9-like"/>
</dbReference>
<dbReference type="PANTHER" id="PTHR31109">
    <property type="entry name" value="PROTEIN FAM207A"/>
    <property type="match status" value="1"/>
</dbReference>
<dbReference type="GO" id="GO:0000462">
    <property type="term" value="P:maturation of SSU-rRNA from tricistronic rRNA transcript (SSU-rRNA, 5.8S rRNA, LSU-rRNA)"/>
    <property type="evidence" value="ECO:0007669"/>
    <property type="project" value="InterPro"/>
</dbReference>
<organism evidence="6 7">
    <name type="scientific">Bifiguratus adelaidae</name>
    <dbReference type="NCBI Taxonomy" id="1938954"/>
    <lineage>
        <taxon>Eukaryota</taxon>
        <taxon>Fungi</taxon>
        <taxon>Fungi incertae sedis</taxon>
        <taxon>Mucoromycota</taxon>
        <taxon>Mucoromycotina</taxon>
        <taxon>Endogonomycetes</taxon>
        <taxon>Endogonales</taxon>
        <taxon>Endogonales incertae sedis</taxon>
        <taxon>Bifiguratus</taxon>
    </lineage>
</organism>
<evidence type="ECO:0000256" key="4">
    <source>
        <dbReference type="ARBA" id="ARBA00023242"/>
    </source>
</evidence>
<comment type="subcellular location">
    <subcellularLocation>
        <location evidence="1">Nucleus</location>
        <location evidence="1">Nucleolus</location>
    </subcellularLocation>
</comment>
<keyword evidence="7" id="KW-1185">Reference proteome</keyword>
<dbReference type="GO" id="GO:0030688">
    <property type="term" value="C:preribosome, small subunit precursor"/>
    <property type="evidence" value="ECO:0007669"/>
    <property type="project" value="InterPro"/>
</dbReference>
<proteinExistence type="inferred from homology"/>
<feature type="compositionally biased region" description="Polar residues" evidence="5">
    <location>
        <begin position="29"/>
        <end position="39"/>
    </location>
</feature>
<dbReference type="Proteomes" id="UP000242875">
    <property type="component" value="Unassembled WGS sequence"/>
</dbReference>
<keyword evidence="4" id="KW-0539">Nucleus</keyword>
<dbReference type="OrthoDB" id="18703at2759"/>
<dbReference type="Pfam" id="PF15341">
    <property type="entry name" value="SLX9"/>
    <property type="match status" value="1"/>
</dbReference>
<evidence type="ECO:0000256" key="1">
    <source>
        <dbReference type="ARBA" id="ARBA00004604"/>
    </source>
</evidence>